<dbReference type="PROSITE" id="PS50238">
    <property type="entry name" value="RHOGAP"/>
    <property type="match status" value="1"/>
</dbReference>
<proteinExistence type="predicted"/>
<reference evidence="2" key="1">
    <citation type="submission" date="2020-06" db="EMBL/GenBank/DDBJ databases">
        <title>Genomes of multiple members of Pneumocystis genus reveal paths to human pathogen Pneumocystis jirovecii.</title>
        <authorList>
            <person name="Cisse O.H."/>
            <person name="Ma L."/>
            <person name="Dekker J."/>
            <person name="Khil P."/>
            <person name="Jo J."/>
            <person name="Brenchley J."/>
            <person name="Blair R."/>
            <person name="Pahar B."/>
            <person name="Chabe M."/>
            <person name="Van Rompay K.A."/>
            <person name="Keesler R."/>
            <person name="Sukura A."/>
            <person name="Hirsch V."/>
            <person name="Kutty G."/>
            <person name="Liu Y."/>
            <person name="Peng L."/>
            <person name="Chen J."/>
            <person name="Song J."/>
            <person name="Weissenbacher-Lang C."/>
            <person name="Xu J."/>
            <person name="Upham N.S."/>
            <person name="Stajich J.E."/>
            <person name="Cuomo C.A."/>
            <person name="Cushion M.T."/>
            <person name="Kovacs J.A."/>
        </authorList>
    </citation>
    <scope>NUCLEOTIDE SEQUENCE</scope>
    <source>
        <strain evidence="2">2A</strain>
    </source>
</reference>
<dbReference type="OrthoDB" id="9994905at2759"/>
<dbReference type="InterPro" id="IPR000198">
    <property type="entry name" value="RhoGAP_dom"/>
</dbReference>
<keyword evidence="3" id="KW-1185">Reference proteome</keyword>
<protein>
    <recommendedName>
        <fullName evidence="1">Rho-GAP domain-containing protein</fullName>
    </recommendedName>
</protein>
<dbReference type="PANTHER" id="PTHR45808">
    <property type="entry name" value="RHO GTPASE-ACTIVATING PROTEIN 68F"/>
    <property type="match status" value="1"/>
</dbReference>
<feature type="domain" description="Rho-GAP" evidence="1">
    <location>
        <begin position="205"/>
        <end position="459"/>
    </location>
</feature>
<accession>A0A899FPU5</accession>
<evidence type="ECO:0000313" key="3">
    <source>
        <dbReference type="Proteomes" id="UP000663699"/>
    </source>
</evidence>
<dbReference type="GO" id="GO:0032153">
    <property type="term" value="C:cell division site"/>
    <property type="evidence" value="ECO:0007669"/>
    <property type="project" value="UniProtKB-ARBA"/>
</dbReference>
<dbReference type="CDD" id="cd00159">
    <property type="entry name" value="RhoGAP"/>
    <property type="match status" value="1"/>
</dbReference>
<name>A0A899FPU5_9ASCO</name>
<dbReference type="GO" id="GO:0007264">
    <property type="term" value="P:small GTPase-mediated signal transduction"/>
    <property type="evidence" value="ECO:0007669"/>
    <property type="project" value="TreeGrafter"/>
</dbReference>
<dbReference type="AlphaFoldDB" id="A0A899FPU5"/>
<dbReference type="GO" id="GO:0005096">
    <property type="term" value="F:GTPase activator activity"/>
    <property type="evidence" value="ECO:0007669"/>
    <property type="project" value="UniProtKB-ARBA"/>
</dbReference>
<evidence type="ECO:0000259" key="1">
    <source>
        <dbReference type="PROSITE" id="PS50238"/>
    </source>
</evidence>
<dbReference type="Pfam" id="PF00620">
    <property type="entry name" value="RhoGAP"/>
    <property type="match status" value="1"/>
</dbReference>
<dbReference type="SUPFAM" id="SSF48350">
    <property type="entry name" value="GTPase activation domain, GAP"/>
    <property type="match status" value="1"/>
</dbReference>
<dbReference type="PANTHER" id="PTHR45808:SF2">
    <property type="entry name" value="RHO GTPASE-ACTIVATING PROTEIN 68F"/>
    <property type="match status" value="1"/>
</dbReference>
<dbReference type="GO" id="GO:0005938">
    <property type="term" value="C:cell cortex"/>
    <property type="evidence" value="ECO:0007669"/>
    <property type="project" value="UniProtKB-ARBA"/>
</dbReference>
<gene>
    <name evidence="2" type="ORF">MERGE_003107</name>
</gene>
<dbReference type="Proteomes" id="UP000663699">
    <property type="component" value="Chromosome 9"/>
</dbReference>
<dbReference type="EMBL" id="CP054540">
    <property type="protein sequence ID" value="QSL65970.1"/>
    <property type="molecule type" value="Genomic_DNA"/>
</dbReference>
<dbReference type="SMART" id="SM00324">
    <property type="entry name" value="RhoGAP"/>
    <property type="match status" value="1"/>
</dbReference>
<organism evidence="2 3">
    <name type="scientific">Pneumocystis wakefieldiae</name>
    <dbReference type="NCBI Taxonomy" id="38082"/>
    <lineage>
        <taxon>Eukaryota</taxon>
        <taxon>Fungi</taxon>
        <taxon>Dikarya</taxon>
        <taxon>Ascomycota</taxon>
        <taxon>Taphrinomycotina</taxon>
        <taxon>Pneumocystomycetes</taxon>
        <taxon>Pneumocystaceae</taxon>
        <taxon>Pneumocystis</taxon>
    </lineage>
</organism>
<dbReference type="Gene3D" id="1.10.555.10">
    <property type="entry name" value="Rho GTPase activation protein"/>
    <property type="match status" value="1"/>
</dbReference>
<evidence type="ECO:0000313" key="2">
    <source>
        <dbReference type="EMBL" id="QSL65970.1"/>
    </source>
</evidence>
<sequence>MSCIFVKINYRRSRNRIISKFHEISFWKLTVAKDTDIYIFSNESCEVRHYPILLEKSLRSISSISKRSDSGSMDFISEYNSLAAQYKLPCYPKNSEEENNESNEQICQQNKPVTQKKLIKKLCKYQVHHSLFHSSKWIGRIMKSKHSEKHCNTLSKSNSKRNIFKKSIQNPVEINILNSTENPYNECVEKYCNINSHESYGIFGVPLSSLIQEMGTSHITNFPENLMFSEHKVPLIFKICVAKILEKGLETPGLFRVNGSRSVIRSFIEHFLKNKSKISCETDIENFKITPNIHDYASLIKKLLVELPGGIIGNKLQLQALFPLLEDRASARVLMPPEIRARMLALALSTIEDQNRFYLACSVFALLRAVATCTEQKERILNYPKDLNYMKPEALGLVFAPTLLGRQINLSDVSDIIDSENLSNKEQLGPLKVIKKEKEKARKSAKLIETIIDYWEQIIAQLKKLQPSIHISEFNKDTPQNKIEHSENKDFYEKFSDDNKENIDPNMNGHILTKFSSLDSNTFTTAHTNTDETNSSGTLSKSNKNIANELEYKEKITNLKNQLVITQKEKEEIRIHLEIKTQEAERLFSRCLDWQRKSEAWQKRAETAEKDLEDYKNNRQIKLVAEW</sequence>
<dbReference type="InterPro" id="IPR008936">
    <property type="entry name" value="Rho_GTPase_activation_prot"/>
</dbReference>